<dbReference type="AlphaFoldDB" id="A0A0N4WQ66"/>
<evidence type="ECO:0000313" key="3">
    <source>
        <dbReference type="EMBL" id="VDO49602.1"/>
    </source>
</evidence>
<proteinExistence type="predicted"/>
<dbReference type="Proteomes" id="UP000268014">
    <property type="component" value="Unassembled WGS sequence"/>
</dbReference>
<dbReference type="OrthoDB" id="5877923at2759"/>
<dbReference type="EMBL" id="UZAF01018248">
    <property type="protein sequence ID" value="VDO49602.1"/>
    <property type="molecule type" value="Genomic_DNA"/>
</dbReference>
<evidence type="ECO:0000256" key="1">
    <source>
        <dbReference type="ARBA" id="ARBA00004123"/>
    </source>
</evidence>
<comment type="subcellular location">
    <subcellularLocation>
        <location evidence="1">Nucleus</location>
    </subcellularLocation>
</comment>
<evidence type="ECO:0000313" key="4">
    <source>
        <dbReference type="Proteomes" id="UP000268014"/>
    </source>
</evidence>
<dbReference type="OMA" id="RTTIQKH"/>
<accession>A0A0N4WQ66</accession>
<dbReference type="WBParaSite" id="HPLM_0001355301-mRNA-1">
    <property type="protein sequence ID" value="HPLM_0001355301-mRNA-1"/>
    <property type="gene ID" value="HPLM_0001355301"/>
</dbReference>
<dbReference type="Pfam" id="PF05225">
    <property type="entry name" value="HTH_psq"/>
    <property type="match status" value="1"/>
</dbReference>
<evidence type="ECO:0000259" key="2">
    <source>
        <dbReference type="Pfam" id="PF05225"/>
    </source>
</evidence>
<dbReference type="Gene3D" id="1.10.10.60">
    <property type="entry name" value="Homeodomain-like"/>
    <property type="match status" value="1"/>
</dbReference>
<evidence type="ECO:0000313" key="5">
    <source>
        <dbReference type="WBParaSite" id="HPLM_0001355301-mRNA-1"/>
    </source>
</evidence>
<reference evidence="5" key="1">
    <citation type="submission" date="2017-02" db="UniProtKB">
        <authorList>
            <consortium name="WormBaseParasite"/>
        </authorList>
    </citation>
    <scope>IDENTIFICATION</scope>
</reference>
<reference evidence="3 4" key="2">
    <citation type="submission" date="2018-11" db="EMBL/GenBank/DDBJ databases">
        <authorList>
            <consortium name="Pathogen Informatics"/>
        </authorList>
    </citation>
    <scope>NUCLEOTIDE SEQUENCE [LARGE SCALE GENOMIC DNA]</scope>
    <source>
        <strain evidence="3 4">MHpl1</strain>
    </source>
</reference>
<dbReference type="STRING" id="6290.A0A0N4WQ66"/>
<feature type="domain" description="HTH psq-type" evidence="2">
    <location>
        <begin position="30"/>
        <end position="63"/>
    </location>
</feature>
<dbReference type="GO" id="GO:0003677">
    <property type="term" value="F:DNA binding"/>
    <property type="evidence" value="ECO:0007669"/>
    <property type="project" value="InterPro"/>
</dbReference>
<organism evidence="5">
    <name type="scientific">Haemonchus placei</name>
    <name type="common">Barber's pole worm</name>
    <dbReference type="NCBI Taxonomy" id="6290"/>
    <lineage>
        <taxon>Eukaryota</taxon>
        <taxon>Metazoa</taxon>
        <taxon>Ecdysozoa</taxon>
        <taxon>Nematoda</taxon>
        <taxon>Chromadorea</taxon>
        <taxon>Rhabditida</taxon>
        <taxon>Rhabditina</taxon>
        <taxon>Rhabditomorpha</taxon>
        <taxon>Strongyloidea</taxon>
        <taxon>Trichostrongylidae</taxon>
        <taxon>Haemonchus</taxon>
    </lineage>
</organism>
<dbReference type="SUPFAM" id="SSF46689">
    <property type="entry name" value="Homeodomain-like"/>
    <property type="match status" value="1"/>
</dbReference>
<gene>
    <name evidence="3" type="ORF">HPLM_LOCUS13541</name>
</gene>
<dbReference type="InterPro" id="IPR009057">
    <property type="entry name" value="Homeodomain-like_sf"/>
</dbReference>
<dbReference type="InterPro" id="IPR007889">
    <property type="entry name" value="HTH_Psq"/>
</dbReference>
<name>A0A0N4WQ66_HAEPC</name>
<protein>
    <submittedName>
        <fullName evidence="5">HTH psq-type domain-containing protein</fullName>
    </submittedName>
</protein>
<sequence>MGFHVFEATVPPPPLPDNKVRRGYYTRSVLCEAVKQVMLGAMTVTQASRHFKIPRTTIQKHFSKAREQHNLKELYIRRMKAAEKGLIGRVPESDLEQRLSEHGTACLLSYGVDVWPSSSEGTPATVHWRQQPVKIDLSSSGYFPQDASSYSYENEIVVAEQCEVTSDDVKYFRSTSPIRATEEESEPSNAGLQSYATEMVNRPSTRVVLRREGSEEVVKVDKFLDELDVPLSVMLFAMEPVDGKSVIFHDIPQAVGMKLFR</sequence>
<dbReference type="GO" id="GO:0005634">
    <property type="term" value="C:nucleus"/>
    <property type="evidence" value="ECO:0007669"/>
    <property type="project" value="UniProtKB-SubCell"/>
</dbReference>
<keyword evidence="4" id="KW-1185">Reference proteome</keyword>